<accession>A0A0E9WC77</accession>
<dbReference type="EMBL" id="GBXM01021484">
    <property type="protein sequence ID" value="JAH87093.1"/>
    <property type="molecule type" value="Transcribed_RNA"/>
</dbReference>
<proteinExistence type="predicted"/>
<organism evidence="1">
    <name type="scientific">Anguilla anguilla</name>
    <name type="common">European freshwater eel</name>
    <name type="synonym">Muraena anguilla</name>
    <dbReference type="NCBI Taxonomy" id="7936"/>
    <lineage>
        <taxon>Eukaryota</taxon>
        <taxon>Metazoa</taxon>
        <taxon>Chordata</taxon>
        <taxon>Craniata</taxon>
        <taxon>Vertebrata</taxon>
        <taxon>Euteleostomi</taxon>
        <taxon>Actinopterygii</taxon>
        <taxon>Neopterygii</taxon>
        <taxon>Teleostei</taxon>
        <taxon>Anguilliformes</taxon>
        <taxon>Anguillidae</taxon>
        <taxon>Anguilla</taxon>
    </lineage>
</organism>
<reference evidence="1" key="1">
    <citation type="submission" date="2014-11" db="EMBL/GenBank/DDBJ databases">
        <authorList>
            <person name="Amaro Gonzalez C."/>
        </authorList>
    </citation>
    <scope>NUCLEOTIDE SEQUENCE</scope>
</reference>
<sequence>MRSSDAGFSFKVESSYQTLLRCVAGLDGYSLCPLTSLS</sequence>
<name>A0A0E9WC77_ANGAN</name>
<protein>
    <submittedName>
        <fullName evidence="1">Uncharacterized protein</fullName>
    </submittedName>
</protein>
<reference evidence="1" key="2">
    <citation type="journal article" date="2015" name="Fish Shellfish Immunol.">
        <title>Early steps in the European eel (Anguilla anguilla)-Vibrio vulnificus interaction in the gills: Role of the RtxA13 toxin.</title>
        <authorList>
            <person name="Callol A."/>
            <person name="Pajuelo D."/>
            <person name="Ebbesson L."/>
            <person name="Teles M."/>
            <person name="MacKenzie S."/>
            <person name="Amaro C."/>
        </authorList>
    </citation>
    <scope>NUCLEOTIDE SEQUENCE</scope>
</reference>
<dbReference type="AlphaFoldDB" id="A0A0E9WC77"/>
<evidence type="ECO:0000313" key="1">
    <source>
        <dbReference type="EMBL" id="JAH87093.1"/>
    </source>
</evidence>